<keyword evidence="3" id="KW-0067">ATP-binding</keyword>
<feature type="transmembrane region" description="Helical" evidence="1">
    <location>
        <begin position="149"/>
        <end position="171"/>
    </location>
</feature>
<feature type="transmembrane region" description="Helical" evidence="1">
    <location>
        <begin position="250"/>
        <end position="270"/>
    </location>
</feature>
<organism evidence="3">
    <name type="scientific">Cladonia uncialis subsp. uncialis</name>
    <dbReference type="NCBI Taxonomy" id="180999"/>
    <lineage>
        <taxon>Eukaryota</taxon>
        <taxon>Fungi</taxon>
        <taxon>Dikarya</taxon>
        <taxon>Ascomycota</taxon>
        <taxon>Pezizomycotina</taxon>
        <taxon>Lecanoromycetes</taxon>
        <taxon>OSLEUM clade</taxon>
        <taxon>Lecanoromycetidae</taxon>
        <taxon>Lecanorales</taxon>
        <taxon>Lecanorineae</taxon>
        <taxon>Cladoniaceae</taxon>
        <taxon>Cladonia</taxon>
    </lineage>
</organism>
<feature type="chain" id="PRO_5014927633" evidence="2">
    <location>
        <begin position="17"/>
        <end position="621"/>
    </location>
</feature>
<keyword evidence="2" id="KW-0732">Signal</keyword>
<dbReference type="GO" id="GO:0004386">
    <property type="term" value="F:helicase activity"/>
    <property type="evidence" value="ECO:0007669"/>
    <property type="project" value="UniProtKB-KW"/>
</dbReference>
<dbReference type="AlphaFoldDB" id="A0A2K9YDR2"/>
<evidence type="ECO:0000256" key="1">
    <source>
        <dbReference type="SAM" id="Phobius"/>
    </source>
</evidence>
<sequence length="621" mass="70175">MLSFLFPLCFLRLVVAGPGVGNLCCNLALNAYNNGSLVIQQNGYVCDQTYAQGLEPAPDLKVPTWWCQEYCGGYALSAPSDTIAWATPLIQYILPAVIFSMTIPRRLVLEPHKWLFDFRPNNILKLNNWPQCLFSFCVAGLIATADTALWVFTIMIAPAPFIFSGLLEVVLDSNVIWHLQSSHEPRGGQVQSLSKIQRVQLLTSVLGGNLAREGVPANPQSELGDVLDIVERPEETEVHLRAMLACQYPFGAAVGAPILLYIGSFIYNILTLHNAEGDRATAEALAFGIWWMNIVHVAAISACLLASSNPSTAAAIGKKRKVTTSFEDRLRYAGEWSEMEDRIQARLEALSRLPLCYRARYEPVWMWTRGKSKAGWLRETEAWKQSWFRKKIELTIQDWVALTFFAYLLVLLPGALAFWIVYTTHPRGIGCRALTILVYTGAQLAFVVLSAWSHFKVARDEQYWRRHTWLDRLRRKWVGIAVAILLLLPAWISAVFTTIAGTLMELSGIYENCLCESTGYWTFGSNSTVSLATDTAQDRSSSWHWKVAGYIALSFLSFVTYLAWWCQRYLREKFVDCVKHLVAPPESIALLDINEHAHNHPDSHDINRQIYLPRNYKQEDD</sequence>
<feature type="signal peptide" evidence="2">
    <location>
        <begin position="1"/>
        <end position="16"/>
    </location>
</feature>
<feature type="transmembrane region" description="Helical" evidence="1">
    <location>
        <begin position="434"/>
        <end position="455"/>
    </location>
</feature>
<accession>A0A2K9YDR2</accession>
<feature type="transmembrane region" description="Helical" evidence="1">
    <location>
        <begin position="399"/>
        <end position="422"/>
    </location>
</feature>
<reference evidence="3" key="1">
    <citation type="submission" date="2017-12" db="EMBL/GenBank/DDBJ databases">
        <title>Genome Sequencing Reveals a Rich Biosynthetic Potential.</title>
        <authorList>
            <person name="Bertrand R.L."/>
            <person name="Abdel-Hameed M.E."/>
            <person name="Sorensen J.L."/>
        </authorList>
    </citation>
    <scope>NUCLEOTIDE SEQUENCE</scope>
</reference>
<feature type="transmembrane region" description="Helical" evidence="1">
    <location>
        <begin position="290"/>
        <end position="311"/>
    </location>
</feature>
<keyword evidence="1" id="KW-0812">Transmembrane</keyword>
<feature type="transmembrane region" description="Helical" evidence="1">
    <location>
        <begin position="476"/>
        <end position="500"/>
    </location>
</feature>
<keyword evidence="1" id="KW-1133">Transmembrane helix</keyword>
<feature type="transmembrane region" description="Helical" evidence="1">
    <location>
        <begin position="547"/>
        <end position="566"/>
    </location>
</feature>
<evidence type="ECO:0000313" key="3">
    <source>
        <dbReference type="EMBL" id="AUW30845.1"/>
    </source>
</evidence>
<name>A0A2K9YDR2_CLAUC</name>
<proteinExistence type="predicted"/>
<evidence type="ECO:0000256" key="2">
    <source>
        <dbReference type="SAM" id="SignalP"/>
    </source>
</evidence>
<protein>
    <submittedName>
        <fullName evidence="3">Putative DNA helicase</fullName>
    </submittedName>
</protein>
<keyword evidence="3" id="KW-0547">Nucleotide-binding</keyword>
<keyword evidence="1" id="KW-0472">Membrane</keyword>
<dbReference type="EMBL" id="MG777480">
    <property type="protein sequence ID" value="AUW30845.1"/>
    <property type="molecule type" value="Genomic_DNA"/>
</dbReference>
<keyword evidence="3" id="KW-0347">Helicase</keyword>
<keyword evidence="3" id="KW-0378">Hydrolase</keyword>